<evidence type="ECO:0000313" key="1">
    <source>
        <dbReference type="EMBL" id="OGM60532.1"/>
    </source>
</evidence>
<proteinExistence type="predicted"/>
<comment type="caution">
    <text evidence="1">The sequence shown here is derived from an EMBL/GenBank/DDBJ whole genome shotgun (WGS) entry which is preliminary data.</text>
</comment>
<gene>
    <name evidence="1" type="ORF">A2892_00735</name>
</gene>
<accession>A0A1F8B910</accession>
<protein>
    <submittedName>
        <fullName evidence="1">Uncharacterized protein</fullName>
    </submittedName>
</protein>
<organism evidence="1 2">
    <name type="scientific">Candidatus Woesebacteria bacterium RIFCSPLOWO2_01_FULL_39_10b</name>
    <dbReference type="NCBI Taxonomy" id="1802517"/>
    <lineage>
        <taxon>Bacteria</taxon>
        <taxon>Candidatus Woeseibacteriota</taxon>
    </lineage>
</organism>
<name>A0A1F8B910_9BACT</name>
<evidence type="ECO:0000313" key="2">
    <source>
        <dbReference type="Proteomes" id="UP000176404"/>
    </source>
</evidence>
<sequence length="92" mass="10587">MKTALQTYNTVVSIERGLLKEVERDSLNTFAWERVRQYQALKIANFEVTAPFFSNDIAILFGQMMSDAGLSEVDIVNVFNIYNNNKVPFGWF</sequence>
<dbReference type="AlphaFoldDB" id="A0A1F8B910"/>
<dbReference type="EMBL" id="MGHD01000004">
    <property type="protein sequence ID" value="OGM60532.1"/>
    <property type="molecule type" value="Genomic_DNA"/>
</dbReference>
<reference evidence="1 2" key="1">
    <citation type="journal article" date="2016" name="Nat. Commun.">
        <title>Thousands of microbial genomes shed light on interconnected biogeochemical processes in an aquifer system.</title>
        <authorList>
            <person name="Anantharaman K."/>
            <person name="Brown C.T."/>
            <person name="Hug L.A."/>
            <person name="Sharon I."/>
            <person name="Castelle C.J."/>
            <person name="Probst A.J."/>
            <person name="Thomas B.C."/>
            <person name="Singh A."/>
            <person name="Wilkins M.J."/>
            <person name="Karaoz U."/>
            <person name="Brodie E.L."/>
            <person name="Williams K.H."/>
            <person name="Hubbard S.S."/>
            <person name="Banfield J.F."/>
        </authorList>
    </citation>
    <scope>NUCLEOTIDE SEQUENCE [LARGE SCALE GENOMIC DNA]</scope>
</reference>
<dbReference type="Proteomes" id="UP000176404">
    <property type="component" value="Unassembled WGS sequence"/>
</dbReference>
<dbReference type="STRING" id="1802517.A2892_00735"/>